<evidence type="ECO:0000313" key="1">
    <source>
        <dbReference type="EMBL" id="MDV2467780.1"/>
    </source>
</evidence>
<organism evidence="1 2">
    <name type="scientific">Acinetobacter chinensis</name>
    <dbReference type="NCBI Taxonomy" id="2004650"/>
    <lineage>
        <taxon>Bacteria</taxon>
        <taxon>Pseudomonadati</taxon>
        <taxon>Pseudomonadota</taxon>
        <taxon>Gammaproteobacteria</taxon>
        <taxon>Moraxellales</taxon>
        <taxon>Moraxellaceae</taxon>
        <taxon>Acinetobacter</taxon>
    </lineage>
</organism>
<proteinExistence type="predicted"/>
<keyword evidence="2" id="KW-1185">Reference proteome</keyword>
<dbReference type="Proteomes" id="UP001278188">
    <property type="component" value="Unassembled WGS sequence"/>
</dbReference>
<accession>A0ABU3WBJ2</accession>
<sequence length="294" mass="34677">MLQNQSLRWSSPLLFNDLEECQFTPFTENQYLNAYSDYINILKECAEGHSRYDSRKFTDINQTIIQFMKLAIQRGTFDDDGLASSLLNMSTQFGPNFYREYINTALIRTFRILCVTGRYDNSLMWSYYANEHYGCVIELKQVYVDEPRLLRQGHIRYHENLEPLSNPIDMLLYGETKEVRDLMIKDVIFSKGQKWNHEEEYRFLFSETWGQITTTINMQTNEKNIKVADQPEDLFTDVSVPKESIKSITFGARTNSEDMEKILHVISEKNYEIDLYQMKLINGKLTRETLVFSE</sequence>
<reference evidence="1 2" key="1">
    <citation type="submission" date="2023-06" db="EMBL/GenBank/DDBJ databases">
        <title>Genomic Analysis of Acinetobacter Strains Recovered from South Australian Aquatic Samples provides Insights into the Circulation of Antibiotic Resistance determinants in the Environment.</title>
        <authorList>
            <person name="Tobin L."/>
            <person name="Jarocki V.M."/>
            <person name="Kenyon J."/>
            <person name="Drigo B."/>
            <person name="Donner E."/>
            <person name="Djordjevic S.P."/>
            <person name="Hamidian M."/>
        </authorList>
    </citation>
    <scope>NUCLEOTIDE SEQUENCE [LARGE SCALE GENOMIC DNA]</scope>
    <source>
        <strain evidence="1 2">SAAc652</strain>
    </source>
</reference>
<evidence type="ECO:0000313" key="2">
    <source>
        <dbReference type="Proteomes" id="UP001278188"/>
    </source>
</evidence>
<dbReference type="RefSeq" id="WP_317081532.1">
    <property type="nucleotide sequence ID" value="NZ_JASVDY010000001.1"/>
</dbReference>
<dbReference type="EMBL" id="JASVDY010000001">
    <property type="protein sequence ID" value="MDV2467780.1"/>
    <property type="molecule type" value="Genomic_DNA"/>
</dbReference>
<comment type="caution">
    <text evidence="1">The sequence shown here is derived from an EMBL/GenBank/DDBJ whole genome shotgun (WGS) entry which is preliminary data.</text>
</comment>
<name>A0ABU3WBJ2_9GAMM</name>
<protein>
    <submittedName>
        <fullName evidence="1">DUF2971 domain-containing protein</fullName>
    </submittedName>
</protein>
<gene>
    <name evidence="1" type="ORF">QR674_02130</name>
</gene>